<dbReference type="EMBL" id="JAQQXT010000003">
    <property type="protein sequence ID" value="MDC8771201.1"/>
    <property type="molecule type" value="Genomic_DNA"/>
</dbReference>
<dbReference type="RefSeq" id="WP_273599529.1">
    <property type="nucleotide sequence ID" value="NZ_JAQQXT010000003.1"/>
</dbReference>
<dbReference type="InterPro" id="IPR038765">
    <property type="entry name" value="Papain-like_cys_pep_sf"/>
</dbReference>
<dbReference type="Proteomes" id="UP001221189">
    <property type="component" value="Unassembled WGS sequence"/>
</dbReference>
<accession>A0ABT5KB92</accession>
<evidence type="ECO:0000313" key="2">
    <source>
        <dbReference type="Proteomes" id="UP001221189"/>
    </source>
</evidence>
<dbReference type="SUPFAM" id="SSF54001">
    <property type="entry name" value="Cysteine proteinases"/>
    <property type="match status" value="1"/>
</dbReference>
<proteinExistence type="predicted"/>
<dbReference type="Pfam" id="PF06035">
    <property type="entry name" value="Peptidase_C93"/>
    <property type="match status" value="1"/>
</dbReference>
<gene>
    <name evidence="1" type="ORF">PRZ03_06430</name>
</gene>
<reference evidence="1 2" key="1">
    <citation type="submission" date="2022-10" db="EMBL/GenBank/DDBJ databases">
        <title>Paucibacter sp. hw1 Genome sequencing.</title>
        <authorList>
            <person name="Park S."/>
        </authorList>
    </citation>
    <scope>NUCLEOTIDE SEQUENCE [LARGE SCALE GENOMIC DNA]</scope>
    <source>
        <strain evidence="2">hw1</strain>
    </source>
</reference>
<dbReference type="Gene3D" id="3.10.620.30">
    <property type="match status" value="1"/>
</dbReference>
<organism evidence="1 2">
    <name type="scientific">Roseateles albus</name>
    <dbReference type="NCBI Taxonomy" id="2987525"/>
    <lineage>
        <taxon>Bacteria</taxon>
        <taxon>Pseudomonadati</taxon>
        <taxon>Pseudomonadota</taxon>
        <taxon>Betaproteobacteria</taxon>
        <taxon>Burkholderiales</taxon>
        <taxon>Sphaerotilaceae</taxon>
        <taxon>Roseateles</taxon>
    </lineage>
</organism>
<protein>
    <submittedName>
        <fullName evidence="1">Transglutaminase-like cysteine peptidase</fullName>
    </submittedName>
</protein>
<name>A0ABT5KB92_9BURK</name>
<dbReference type="PANTHER" id="PTHR39327">
    <property type="match status" value="1"/>
</dbReference>
<dbReference type="InterPro" id="IPR010319">
    <property type="entry name" value="Transglutaminase-like_Cys_pept"/>
</dbReference>
<evidence type="ECO:0000313" key="1">
    <source>
        <dbReference type="EMBL" id="MDC8771201.1"/>
    </source>
</evidence>
<comment type="caution">
    <text evidence="1">The sequence shown here is derived from an EMBL/GenBank/DDBJ whole genome shotgun (WGS) entry which is preliminary data.</text>
</comment>
<keyword evidence="2" id="KW-1185">Reference proteome</keyword>
<sequence>MAPFTRRVFPNKPRWLCGGRLLGLFALAGSLWLLPCAALDNARFLEAAAKFNPRTVGEAQALLQAIERATALEEPQRLTALNSYLNRRIEFHDDIEVWGKVDFWASPLEALDKGRGDCEDYAIAKYLSLIAAGTPVAKLRMVYVRAMVGGRSLAHMVLAYYAEPGAEPLILDNLIGDVRPASQRPDLQPVFSFNGEGLWQGVGATSAGDPMVRLSQWRDLLAKARAEGF</sequence>
<dbReference type="PANTHER" id="PTHR39327:SF1">
    <property type="entry name" value="BLR5470 PROTEIN"/>
    <property type="match status" value="1"/>
</dbReference>